<feature type="compositionally biased region" description="Basic and acidic residues" evidence="1">
    <location>
        <begin position="62"/>
        <end position="73"/>
    </location>
</feature>
<dbReference type="AlphaFoldDB" id="A0AA36IVM6"/>
<keyword evidence="3" id="KW-1185">Reference proteome</keyword>
<comment type="caution">
    <text evidence="2">The sequence shown here is derived from an EMBL/GenBank/DDBJ whole genome shotgun (WGS) entry which is preliminary data.</text>
</comment>
<gene>
    <name evidence="2" type="ORF">EVOR1521_LOCUS18438</name>
</gene>
<evidence type="ECO:0000313" key="3">
    <source>
        <dbReference type="Proteomes" id="UP001178507"/>
    </source>
</evidence>
<evidence type="ECO:0000313" key="2">
    <source>
        <dbReference type="EMBL" id="CAJ1393609.1"/>
    </source>
</evidence>
<feature type="region of interest" description="Disordered" evidence="1">
    <location>
        <begin position="61"/>
        <end position="89"/>
    </location>
</feature>
<dbReference type="EMBL" id="CAUJNA010002602">
    <property type="protein sequence ID" value="CAJ1393609.1"/>
    <property type="molecule type" value="Genomic_DNA"/>
</dbReference>
<organism evidence="2 3">
    <name type="scientific">Effrenium voratum</name>
    <dbReference type="NCBI Taxonomy" id="2562239"/>
    <lineage>
        <taxon>Eukaryota</taxon>
        <taxon>Sar</taxon>
        <taxon>Alveolata</taxon>
        <taxon>Dinophyceae</taxon>
        <taxon>Suessiales</taxon>
        <taxon>Symbiodiniaceae</taxon>
        <taxon>Effrenium</taxon>
    </lineage>
</organism>
<dbReference type="Proteomes" id="UP001178507">
    <property type="component" value="Unassembled WGS sequence"/>
</dbReference>
<accession>A0AA36IVM6</accession>
<evidence type="ECO:0000256" key="1">
    <source>
        <dbReference type="SAM" id="MobiDB-lite"/>
    </source>
</evidence>
<sequence>MFAEPFALPPHADVCIPYVRHTFLSYPPEKWADVRGRSRSVEVRGCDKYAREVHSLMFKVQPLEREKGPERGRSFSTESDVADPGEEAKPPPLEAEILEEIPLDEEGQLTSIGSVLHGSGECRPCAFLGSERRPCSNGAACLFCHLPHDPRRKVRLGRRKRREMRSGAEAALAAANGDIAPAPRYIPIALPVGCAEMV</sequence>
<proteinExistence type="predicted"/>
<evidence type="ECO:0008006" key="4">
    <source>
        <dbReference type="Google" id="ProtNLM"/>
    </source>
</evidence>
<name>A0AA36IVM6_9DINO</name>
<protein>
    <recommendedName>
        <fullName evidence="4">C3H1-type domain-containing protein</fullName>
    </recommendedName>
</protein>
<reference evidence="2" key="1">
    <citation type="submission" date="2023-08" db="EMBL/GenBank/DDBJ databases">
        <authorList>
            <person name="Chen Y."/>
            <person name="Shah S."/>
            <person name="Dougan E. K."/>
            <person name="Thang M."/>
            <person name="Chan C."/>
        </authorList>
    </citation>
    <scope>NUCLEOTIDE SEQUENCE</scope>
</reference>